<dbReference type="EMBL" id="CAUYUJ010005446">
    <property type="protein sequence ID" value="CAK0813670.1"/>
    <property type="molecule type" value="Genomic_DNA"/>
</dbReference>
<keyword evidence="3" id="KW-1185">Reference proteome</keyword>
<evidence type="ECO:0000256" key="1">
    <source>
        <dbReference type="SAM" id="MobiDB-lite"/>
    </source>
</evidence>
<sequence length="749" mass="80620">MLRKPSEHKLLAAMALSVACRVGADMQLIQVVMQPFASCRTVVAGDPCYEKVTWAMQKGVAKHPDWYLPLTPNSSFEDFQRHLHSTARLSDVCPEPCPAGMGADGCHTSVQGDACYEKVLWAMKTGVEKHPDWYRNLSKDSSFEDFQLHLHSSARLSSVCPKPCSAPEAATSRTSAETDGFTDFNGRPAETPEPTMEPGVPCLCNSTDPCPAFAYFDFDGSGCLSDAEAALVDEMVAPYDQYDLDGDGCINETEAICGNPSTVDSCDCGQYMAPGTTVCQSCSGETRRRRTSECDGCATGKFAVAGCDECMEDDAMYLTAGANVSDTRIYVNKDTDLGGFALTFGDSITISKCCCESASDHGTFVITGAAPTTPALSFDIPALTMDFSQFDRVTKTCSSTDGVGYPSSFPCGCGSEVCGESTKCDISGNGGCGACIPTVLPTPAPTVSARGDPHLVNLAGEHFDVNHGGEFTLLRIPQATTKPVEMELKASILPEHGKPCTTYITEVEASGAWLGGKVVQVRSYLRSHATNETDKFLGLRVLSEGAPAEATWERLTQWTEQPYVLSEPQGAKGFRVTLSTSHWHSKKGGGEDVPTVAGQVEIQLQSKWLNSTAVLILRQDLPRQEHLNLAMRRLSALGRADVGGLLGFDAHPESLEDVTPECQRHRDGLDKDMGPHSKPAWKSRWEKIKSQRFKHDDNEAVASLLGGRDMMCVCPNAHAGLADGVIDDGAVEGVMVEFQTGRLAEATWD</sequence>
<gene>
    <name evidence="2" type="ORF">PCOR1329_LOCUS17502</name>
</gene>
<dbReference type="PROSITE" id="PS51257">
    <property type="entry name" value="PROKAR_LIPOPROTEIN"/>
    <property type="match status" value="1"/>
</dbReference>
<protein>
    <recommendedName>
        <fullName evidence="4">Calmodulin</fullName>
    </recommendedName>
</protein>
<reference evidence="2" key="1">
    <citation type="submission" date="2023-10" db="EMBL/GenBank/DDBJ databases">
        <authorList>
            <person name="Chen Y."/>
            <person name="Shah S."/>
            <person name="Dougan E. K."/>
            <person name="Thang M."/>
            <person name="Chan C."/>
        </authorList>
    </citation>
    <scope>NUCLEOTIDE SEQUENCE [LARGE SCALE GENOMIC DNA]</scope>
</reference>
<evidence type="ECO:0008006" key="4">
    <source>
        <dbReference type="Google" id="ProtNLM"/>
    </source>
</evidence>
<dbReference type="Proteomes" id="UP001189429">
    <property type="component" value="Unassembled WGS sequence"/>
</dbReference>
<comment type="caution">
    <text evidence="2">The sequence shown here is derived from an EMBL/GenBank/DDBJ whole genome shotgun (WGS) entry which is preliminary data.</text>
</comment>
<accession>A0ABN9R748</accession>
<evidence type="ECO:0000313" key="3">
    <source>
        <dbReference type="Proteomes" id="UP001189429"/>
    </source>
</evidence>
<organism evidence="2 3">
    <name type="scientific">Prorocentrum cordatum</name>
    <dbReference type="NCBI Taxonomy" id="2364126"/>
    <lineage>
        <taxon>Eukaryota</taxon>
        <taxon>Sar</taxon>
        <taxon>Alveolata</taxon>
        <taxon>Dinophyceae</taxon>
        <taxon>Prorocentrales</taxon>
        <taxon>Prorocentraceae</taxon>
        <taxon>Prorocentrum</taxon>
    </lineage>
</organism>
<proteinExistence type="predicted"/>
<name>A0ABN9R748_9DINO</name>
<evidence type="ECO:0000313" key="2">
    <source>
        <dbReference type="EMBL" id="CAK0813670.1"/>
    </source>
</evidence>
<feature type="region of interest" description="Disordered" evidence="1">
    <location>
        <begin position="168"/>
        <end position="194"/>
    </location>
</feature>